<dbReference type="RefSeq" id="WP_200503583.1">
    <property type="nucleotide sequence ID" value="NZ_JAEDAJ010000012.1"/>
</dbReference>
<name>A0ABS1BDH5_9MICO</name>
<keyword evidence="3" id="KW-1185">Reference proteome</keyword>
<keyword evidence="1" id="KW-0472">Membrane</keyword>
<organism evidence="2 3">
    <name type="scientific">Brachybacterium halotolerans</name>
    <dbReference type="NCBI Taxonomy" id="2795215"/>
    <lineage>
        <taxon>Bacteria</taxon>
        <taxon>Bacillati</taxon>
        <taxon>Actinomycetota</taxon>
        <taxon>Actinomycetes</taxon>
        <taxon>Micrococcales</taxon>
        <taxon>Dermabacteraceae</taxon>
        <taxon>Brachybacterium</taxon>
    </lineage>
</organism>
<evidence type="ECO:0000256" key="1">
    <source>
        <dbReference type="SAM" id="Phobius"/>
    </source>
</evidence>
<feature type="transmembrane region" description="Helical" evidence="1">
    <location>
        <begin position="20"/>
        <end position="45"/>
    </location>
</feature>
<proteinExistence type="predicted"/>
<gene>
    <name evidence="2" type="ORF">I8D64_14890</name>
</gene>
<accession>A0ABS1BDH5</accession>
<dbReference type="Proteomes" id="UP000612352">
    <property type="component" value="Unassembled WGS sequence"/>
</dbReference>
<sequence>MTHTSMSVRTGDETGRGTASLVIGICSLMAGWIFIGPIIGLWLGVSSRGREPLARGRAGWGITLNLIALLGWIVLVGIVLVSGVGMALLQQD</sequence>
<evidence type="ECO:0000313" key="3">
    <source>
        <dbReference type="Proteomes" id="UP000612352"/>
    </source>
</evidence>
<keyword evidence="1" id="KW-0812">Transmembrane</keyword>
<evidence type="ECO:0008006" key="4">
    <source>
        <dbReference type="Google" id="ProtNLM"/>
    </source>
</evidence>
<feature type="transmembrane region" description="Helical" evidence="1">
    <location>
        <begin position="66"/>
        <end position="89"/>
    </location>
</feature>
<evidence type="ECO:0000313" key="2">
    <source>
        <dbReference type="EMBL" id="MBK0332685.1"/>
    </source>
</evidence>
<protein>
    <recommendedName>
        <fullName evidence="4">DUF4190 domain-containing protein</fullName>
    </recommendedName>
</protein>
<comment type="caution">
    <text evidence="2">The sequence shown here is derived from an EMBL/GenBank/DDBJ whole genome shotgun (WGS) entry which is preliminary data.</text>
</comment>
<dbReference type="EMBL" id="JAEDAJ010000012">
    <property type="protein sequence ID" value="MBK0332685.1"/>
    <property type="molecule type" value="Genomic_DNA"/>
</dbReference>
<reference evidence="2 3" key="1">
    <citation type="submission" date="2020-12" db="EMBL/GenBank/DDBJ databases">
        <title>Brachybacterium sp. MASK1Z-5, whole genome shotgun sequence.</title>
        <authorList>
            <person name="Tuo L."/>
        </authorList>
    </citation>
    <scope>NUCLEOTIDE SEQUENCE [LARGE SCALE GENOMIC DNA]</scope>
    <source>
        <strain evidence="2 3">MASK1Z-5</strain>
    </source>
</reference>
<keyword evidence="1" id="KW-1133">Transmembrane helix</keyword>